<dbReference type="UCSC" id="uc029xnc.1">
    <property type="organism name" value="mouse"/>
</dbReference>
<reference evidence="2" key="4">
    <citation type="submission" date="2000-07" db="EMBL/GenBank/DDBJ databases">
        <authorList>
            <person name="Adachi J."/>
            <person name="Aizawa K."/>
            <person name="Akahira S."/>
            <person name="Akimura T."/>
            <person name="Arai A."/>
            <person name="Aono H."/>
            <person name="Arakawa T."/>
            <person name="Bono H."/>
            <person name="Carninci P."/>
            <person name="Fukuda S."/>
            <person name="Fukunishi Y."/>
            <person name="Furuno M."/>
            <person name="Hanagaki T."/>
            <person name="Hara A."/>
            <person name="Hayatsu N."/>
            <person name="Hiramoto K."/>
            <person name="Hiraoka T."/>
            <person name="Hori F."/>
            <person name="Imotani K."/>
            <person name="Ishii Y."/>
            <person name="Itoh M."/>
            <person name="Izawa M."/>
            <person name="Kasukawa T."/>
            <person name="Kato H."/>
            <person name="Kawai J."/>
            <person name="Kojima Y."/>
            <person name="Konno H."/>
            <person name="Kouda M."/>
            <person name="Koya S."/>
            <person name="Kurihara C."/>
            <person name="Matsuyama T."/>
            <person name="Miyazaki A."/>
            <person name="Nishi K."/>
            <person name="Nomura K."/>
            <person name="Numazaki R."/>
            <person name="Ohno M."/>
            <person name="Okazaki Y."/>
            <person name="Okido T."/>
            <person name="Owa C."/>
            <person name="Saito H."/>
            <person name="Saito R."/>
            <person name="Sakai C."/>
            <person name="Sakai K."/>
            <person name="Sano H."/>
            <person name="Sasaki D."/>
            <person name="Shibata K."/>
            <person name="Shibata Y."/>
            <person name="Shinagawa A."/>
            <person name="Shiraki T."/>
            <person name="Sogabe Y."/>
            <person name="Suzuki H."/>
            <person name="Tagami M."/>
            <person name="Tagawa A."/>
            <person name="Takahashi F."/>
            <person name="Tanaka T."/>
            <person name="Tejima Y."/>
            <person name="Toya T."/>
            <person name="Yamamura T."/>
            <person name="Yasunishi A."/>
            <person name="Yoshida K."/>
            <person name="Yoshino M."/>
            <person name="Muramatsu M."/>
            <person name="Hayashizaki Y."/>
        </authorList>
    </citation>
    <scope>NUCLEOTIDE SEQUENCE</scope>
    <source>
        <strain evidence="2">C57BL/6J</strain>
        <tissue evidence="2">Testis</tissue>
    </source>
</reference>
<name>Q9D549_MOUSE</name>
<dbReference type="Bgee" id="ENSMUSG00000031270">
    <property type="expression patterns" value="Expressed in spermatid and 14 other cell types or tissues"/>
</dbReference>
<reference evidence="2" key="1">
    <citation type="journal article" date="1999" name="Methods Enzymol.">
        <title>High-efficiency full-length cDNA cloning.</title>
        <authorList>
            <person name="Carninci P."/>
            <person name="Hayashizaki Y."/>
        </authorList>
    </citation>
    <scope>NUCLEOTIDE SEQUENCE</scope>
    <source>
        <strain evidence="2">C57BL/6J</strain>
        <tissue evidence="2">Testis</tissue>
    </source>
</reference>
<dbReference type="HOGENOM" id="CLU_1660176_0_0_1"/>
<proteinExistence type="evidence at transcript level"/>
<dbReference type="OMA" id="CMHSEDE"/>
<feature type="compositionally biased region" description="Acidic residues" evidence="1">
    <location>
        <begin position="99"/>
        <end position="111"/>
    </location>
</feature>
<dbReference type="EMBL" id="AK015788">
    <property type="protein sequence ID" value="BAB29976.1"/>
    <property type="molecule type" value="mRNA"/>
</dbReference>
<evidence type="ECO:0000313" key="3">
    <source>
        <dbReference type="MGI" id="MGI:1922375"/>
    </source>
</evidence>
<dbReference type="PhosphoSitePlus" id="Q9D549"/>
<dbReference type="OrthoDB" id="9633132at2759"/>
<dbReference type="BioGRID-ORCS" id="75125">
    <property type="hits" value="3 hits in 78 CRISPR screens"/>
</dbReference>
<gene>
    <name evidence="3" type="primary">4930513O06Rik</name>
</gene>
<reference evidence="2" key="7">
    <citation type="journal article" date="2005" name="Science">
        <title>The Transcriptional Landscape of the Mammalian Genome.</title>
        <authorList>
            <consortium name="The FANTOM Consortium"/>
            <consortium name="Riken Genome Exploration Research Group and Genome Science Group (Genome Network Project Core Group)"/>
        </authorList>
    </citation>
    <scope>NUCLEOTIDE SEQUENCE</scope>
    <source>
        <strain evidence="2">C57BL/6J</strain>
        <tissue evidence="2">Testis</tissue>
    </source>
</reference>
<accession>Q9D549</accession>
<dbReference type="AlphaFoldDB" id="Q9D549"/>
<reference evidence="2" key="5">
    <citation type="journal article" date="2001" name="Nature">
        <title>Functional annotation of a full-length mouse cDNA collection.</title>
        <authorList>
            <consortium name="The RIKEN Genome Exploration Research Group Phase II Team and the FANTOM Consortium"/>
        </authorList>
    </citation>
    <scope>NUCLEOTIDE SEQUENCE</scope>
    <source>
        <strain evidence="2">C57BL/6J</strain>
        <tissue evidence="2">Testis</tissue>
    </source>
</reference>
<feature type="region of interest" description="Disordered" evidence="1">
    <location>
        <begin position="91"/>
        <end position="161"/>
    </location>
</feature>
<feature type="compositionally biased region" description="Basic and acidic residues" evidence="1">
    <location>
        <begin position="133"/>
        <end position="146"/>
    </location>
</feature>
<dbReference type="iPTMnet" id="Q9D549"/>
<sequence length="161" mass="18641">MSAFDDQNQAPDPRDQNKVNRYMSQYLNFDEEGLESEEYVSLVPENLIPFALETEVQDLTVIEEGEDTIRFHTEQIEYDEEYLVESMEEDYGCMHSEDEKDNDDEDTDEGTEYFAGTVNDHNYEHTCVAPNKVESEEKAETGKENQKEEDDSNPNSAENID</sequence>
<reference evidence="2" key="6">
    <citation type="journal article" date="2002" name="Nature">
        <title>Analysis of the mouse transcriptome based on functional annotation of 60,770 full-length cDNAs.</title>
        <authorList>
            <consortium name="The FANTOM Consortium and the RIKEN Genome Exploration Research Group Phase I and II Team"/>
        </authorList>
    </citation>
    <scope>NUCLEOTIDE SEQUENCE</scope>
    <source>
        <strain evidence="2">C57BL/6J</strain>
        <tissue evidence="2">Testis</tissue>
    </source>
</reference>
<protein>
    <submittedName>
        <fullName evidence="2">Uncharacterized protein</fullName>
    </submittedName>
</protein>
<evidence type="ECO:0000313" key="2">
    <source>
        <dbReference type="EMBL" id="BAB29976.1"/>
    </source>
</evidence>
<reference evidence="2" key="2">
    <citation type="journal article" date="2000" name="Genome Res.">
        <title>Normalization and subtraction of cap-trapper-selected cDNAs to prepare full-length cDNA libraries for rapid discovery of new genes.</title>
        <authorList>
            <person name="Carninci P."/>
            <person name="Shibata Y."/>
            <person name="Hayatsu N."/>
            <person name="Sugahara Y."/>
            <person name="Shibata K."/>
            <person name="Itoh M."/>
            <person name="Konno H."/>
            <person name="Okazaki Y."/>
            <person name="Muramatsu M."/>
            <person name="Hayashizaki Y."/>
        </authorList>
    </citation>
    <scope>NUCLEOTIDE SEQUENCE</scope>
    <source>
        <strain evidence="2">C57BL/6J</strain>
        <tissue evidence="2">Testis</tissue>
    </source>
</reference>
<dbReference type="PaxDb" id="10090-ENSMUSP00000033625"/>
<organism evidence="2">
    <name type="scientific">Mus musculus</name>
    <name type="common">Mouse</name>
    <dbReference type="NCBI Taxonomy" id="10090"/>
    <lineage>
        <taxon>Eukaryota</taxon>
        <taxon>Metazoa</taxon>
        <taxon>Chordata</taxon>
        <taxon>Craniata</taxon>
        <taxon>Vertebrata</taxon>
        <taxon>Euteleostomi</taxon>
        <taxon>Mammalia</taxon>
        <taxon>Eutheria</taxon>
        <taxon>Euarchontoglires</taxon>
        <taxon>Glires</taxon>
        <taxon>Rodentia</taxon>
        <taxon>Myomorpha</taxon>
        <taxon>Muroidea</taxon>
        <taxon>Muridae</taxon>
        <taxon>Murinae</taxon>
        <taxon>Mus</taxon>
        <taxon>Mus</taxon>
    </lineage>
</organism>
<evidence type="ECO:0000256" key="1">
    <source>
        <dbReference type="SAM" id="MobiDB-lite"/>
    </source>
</evidence>
<reference evidence="2" key="3">
    <citation type="journal article" date="2000" name="Genome Res.">
        <title>RIKEN integrated sequence analysis (RISA) system--384-format sequencing pipeline with 384 multicapillary sequencer.</title>
        <authorList>
            <person name="Shibata K."/>
            <person name="Itoh M."/>
            <person name="Aizawa K."/>
            <person name="Nagaoka S."/>
            <person name="Sasaki N."/>
            <person name="Carninci P."/>
            <person name="Konno H."/>
            <person name="Akiyama J."/>
            <person name="Nishi K."/>
            <person name="Kitsunai T."/>
            <person name="Tashiro H."/>
            <person name="Itoh M."/>
            <person name="Sumi N."/>
            <person name="Ishii Y."/>
            <person name="Nakamura S."/>
            <person name="Hazama M."/>
            <person name="Nishine T."/>
            <person name="Harada A."/>
            <person name="Yamamoto R."/>
            <person name="Matsumoto H."/>
            <person name="Sakaguchi S."/>
            <person name="Ikegami T."/>
            <person name="Kashiwagi K."/>
            <person name="Fujiwake S."/>
            <person name="Inoue K."/>
            <person name="Togawa Y."/>
            <person name="Izawa M."/>
            <person name="Ohara E."/>
            <person name="Watahiki M."/>
            <person name="Yoneda Y."/>
            <person name="Ishikawa T."/>
            <person name="Ozawa K."/>
            <person name="Tanaka T."/>
            <person name="Matsuura S."/>
            <person name="Kawai J."/>
            <person name="Okazaki Y."/>
            <person name="Muramatsu M."/>
            <person name="Inoue Y."/>
            <person name="Kira A."/>
            <person name="Hayashizaki Y."/>
        </authorList>
    </citation>
    <scope>NUCLEOTIDE SEQUENCE</scope>
    <source>
        <strain evidence="2">C57BL/6J</strain>
        <tissue evidence="2">Testis</tissue>
    </source>
</reference>
<dbReference type="VEuPathDB" id="HostDB:ENSMUSG00000031270"/>
<dbReference type="RNAct" id="Q9D549">
    <property type="molecule type" value="protein"/>
</dbReference>
<dbReference type="MGI" id="MGI:1922375">
    <property type="gene designation" value="4930513O06Rik"/>
</dbReference>
<reference evidence="2" key="8">
    <citation type="journal article" date="2005" name="Science">
        <title>Antisense Transcription in the Mammalian Transcriptome.</title>
        <authorList>
            <consortium name="RIKEN Genome Exploration Research Group and Genome Science Group (Genome Network Project Core Group) and the FANTOM Consortium"/>
        </authorList>
    </citation>
    <scope>NUCLEOTIDE SEQUENCE</scope>
    <source>
        <strain evidence="2">C57BL/6J</strain>
        <tissue evidence="2">Testis</tissue>
    </source>
</reference>
<dbReference type="AGR" id="MGI:1922375"/>